<dbReference type="EMBL" id="CAKOGP040001980">
    <property type="protein sequence ID" value="CAJ1958442.1"/>
    <property type="molecule type" value="Genomic_DNA"/>
</dbReference>
<dbReference type="SUPFAM" id="SSF53448">
    <property type="entry name" value="Nucleotide-diphospho-sugar transferases"/>
    <property type="match status" value="1"/>
</dbReference>
<feature type="signal peptide" evidence="1">
    <location>
        <begin position="1"/>
        <end position="18"/>
    </location>
</feature>
<organism evidence="3 4">
    <name type="scientific">Cylindrotheca closterium</name>
    <dbReference type="NCBI Taxonomy" id="2856"/>
    <lineage>
        <taxon>Eukaryota</taxon>
        <taxon>Sar</taxon>
        <taxon>Stramenopiles</taxon>
        <taxon>Ochrophyta</taxon>
        <taxon>Bacillariophyta</taxon>
        <taxon>Bacillariophyceae</taxon>
        <taxon>Bacillariophycidae</taxon>
        <taxon>Bacillariales</taxon>
        <taxon>Bacillariaceae</taxon>
        <taxon>Cylindrotheca</taxon>
    </lineage>
</organism>
<keyword evidence="1" id="KW-0732">Signal</keyword>
<evidence type="ECO:0000313" key="4">
    <source>
        <dbReference type="Proteomes" id="UP001295423"/>
    </source>
</evidence>
<dbReference type="GO" id="GO:0006487">
    <property type="term" value="P:protein N-linked glycosylation"/>
    <property type="evidence" value="ECO:0007669"/>
    <property type="project" value="TreeGrafter"/>
</dbReference>
<dbReference type="GO" id="GO:0005789">
    <property type="term" value="C:endoplasmic reticulum membrane"/>
    <property type="evidence" value="ECO:0007669"/>
    <property type="project" value="TreeGrafter"/>
</dbReference>
<evidence type="ECO:0000256" key="1">
    <source>
        <dbReference type="SAM" id="SignalP"/>
    </source>
</evidence>
<name>A0AAD2JKA3_9STRA</name>
<dbReference type="Gene3D" id="3.90.550.10">
    <property type="entry name" value="Spore Coat Polysaccharide Biosynthesis Protein SpsA, Chain A"/>
    <property type="match status" value="1"/>
</dbReference>
<evidence type="ECO:0000313" key="3">
    <source>
        <dbReference type="EMBL" id="CAJ1958442.1"/>
    </source>
</evidence>
<dbReference type="PANTHER" id="PTHR10859">
    <property type="entry name" value="GLYCOSYL TRANSFERASE"/>
    <property type="match status" value="1"/>
</dbReference>
<dbReference type="Proteomes" id="UP001295423">
    <property type="component" value="Unassembled WGS sequence"/>
</dbReference>
<dbReference type="InterPro" id="IPR001173">
    <property type="entry name" value="Glyco_trans_2-like"/>
</dbReference>
<feature type="chain" id="PRO_5041965648" description="Glycosyltransferase 2-like domain-containing protein" evidence="1">
    <location>
        <begin position="19"/>
        <end position="295"/>
    </location>
</feature>
<evidence type="ECO:0000259" key="2">
    <source>
        <dbReference type="Pfam" id="PF00535"/>
    </source>
</evidence>
<proteinExistence type="predicted"/>
<dbReference type="AlphaFoldDB" id="A0AAD2JKA3"/>
<dbReference type="InterPro" id="IPR029044">
    <property type="entry name" value="Nucleotide-diphossugar_trans"/>
</dbReference>
<keyword evidence="4" id="KW-1185">Reference proteome</keyword>
<reference evidence="3" key="1">
    <citation type="submission" date="2023-08" db="EMBL/GenBank/DDBJ databases">
        <authorList>
            <person name="Audoor S."/>
            <person name="Bilcke G."/>
        </authorList>
    </citation>
    <scope>NUCLEOTIDE SEQUENCE</scope>
</reference>
<sequence>MQIPKIFSLALFPILCNSLVTAPPRLVVLIPAYNEADRIGSTLESYRNFLSSQDIWQCEILVVDDGSSDSTSQVVKRSADYNKRQNSAKVVPVDCVSLSRNQGKGGALSRGIRHVADANPGNDDIYILTQDADGSGDLTYLNQMYGELQILQGSGTTNKGNAPALVTGNRNYSLFSPRGVTRWGFQTCVSVIMGGLGVQDSQCGYKLMTLPAACLLYKDLHLKGWAHDVEVLYRAKLMAVPVAQISIDWLDKEGSKVLEAGVANVSAQMLRDVLRLRWEYSITGAWKLPKSFHTS</sequence>
<gene>
    <name evidence="3" type="ORF">CYCCA115_LOCUS17178</name>
</gene>
<dbReference type="Pfam" id="PF00535">
    <property type="entry name" value="Glycos_transf_2"/>
    <property type="match status" value="1"/>
</dbReference>
<feature type="domain" description="Glycosyltransferase 2-like" evidence="2">
    <location>
        <begin position="28"/>
        <end position="145"/>
    </location>
</feature>
<comment type="caution">
    <text evidence="3">The sequence shown here is derived from an EMBL/GenBank/DDBJ whole genome shotgun (WGS) entry which is preliminary data.</text>
</comment>
<dbReference type="PANTHER" id="PTHR10859:SF91">
    <property type="entry name" value="DOLICHYL-PHOSPHATE BETA-GLUCOSYLTRANSFERASE"/>
    <property type="match status" value="1"/>
</dbReference>
<accession>A0AAD2JKA3</accession>
<protein>
    <recommendedName>
        <fullName evidence="2">Glycosyltransferase 2-like domain-containing protein</fullName>
    </recommendedName>
</protein>